<name>A0A645G5K4_9ZZZZ</name>
<accession>A0A645G5K4</accession>
<proteinExistence type="predicted"/>
<dbReference type="EMBL" id="VSSQ01068967">
    <property type="protein sequence ID" value="MPN21079.1"/>
    <property type="molecule type" value="Genomic_DNA"/>
</dbReference>
<reference evidence="1" key="1">
    <citation type="submission" date="2019-08" db="EMBL/GenBank/DDBJ databases">
        <authorList>
            <person name="Kucharzyk K."/>
            <person name="Murdoch R.W."/>
            <person name="Higgins S."/>
            <person name="Loffler F."/>
        </authorList>
    </citation>
    <scope>NUCLEOTIDE SEQUENCE</scope>
</reference>
<protein>
    <submittedName>
        <fullName evidence="1">Uncharacterized protein</fullName>
    </submittedName>
</protein>
<comment type="caution">
    <text evidence="1">The sequence shown here is derived from an EMBL/GenBank/DDBJ whole genome shotgun (WGS) entry which is preliminary data.</text>
</comment>
<dbReference type="AlphaFoldDB" id="A0A645G5K4"/>
<sequence>MLHNKKWKDQKQKMINNSQVSLHLGTDSVKIEIENSNHHLKRQAKIGLFKNALLYYRKEEYFCMNQSILIENYFARRKYYGKKNENDGRQ</sequence>
<organism evidence="1">
    <name type="scientific">bioreactor metagenome</name>
    <dbReference type="NCBI Taxonomy" id="1076179"/>
    <lineage>
        <taxon>unclassified sequences</taxon>
        <taxon>metagenomes</taxon>
        <taxon>ecological metagenomes</taxon>
    </lineage>
</organism>
<evidence type="ECO:0000313" key="1">
    <source>
        <dbReference type="EMBL" id="MPN21079.1"/>
    </source>
</evidence>
<gene>
    <name evidence="1" type="ORF">SDC9_168458</name>
</gene>